<dbReference type="SUPFAM" id="SSF54909">
    <property type="entry name" value="Dimeric alpha+beta barrel"/>
    <property type="match status" value="2"/>
</dbReference>
<dbReference type="InterPro" id="IPR011008">
    <property type="entry name" value="Dimeric_a/b-barrel"/>
</dbReference>
<dbReference type="Gene3D" id="3.30.70.100">
    <property type="match status" value="2"/>
</dbReference>
<evidence type="ECO:0000313" key="3">
    <source>
        <dbReference type="EMBL" id="NAS13279.1"/>
    </source>
</evidence>
<dbReference type="Pfam" id="PF07978">
    <property type="entry name" value="NIPSNAP"/>
    <property type="match status" value="2"/>
</dbReference>
<comment type="caution">
    <text evidence="3">The sequence shown here is derived from an EMBL/GenBank/DDBJ whole genome shotgun (WGS) entry which is preliminary data.</text>
</comment>
<keyword evidence="4" id="KW-1185">Reference proteome</keyword>
<protein>
    <submittedName>
        <fullName evidence="3">NIPSNAP family containing protein</fullName>
    </submittedName>
</protein>
<feature type="chain" id="PRO_5027033507" evidence="1">
    <location>
        <begin position="20"/>
        <end position="247"/>
    </location>
</feature>
<dbReference type="InterPro" id="IPR012577">
    <property type="entry name" value="NIPSNAP"/>
</dbReference>
<name>A0A6L9EG99_9FLAO</name>
<feature type="domain" description="NIPSNAP" evidence="2">
    <location>
        <begin position="24"/>
        <end position="99"/>
    </location>
</feature>
<evidence type="ECO:0000313" key="4">
    <source>
        <dbReference type="Proteomes" id="UP000475249"/>
    </source>
</evidence>
<evidence type="ECO:0000259" key="2">
    <source>
        <dbReference type="Pfam" id="PF07978"/>
    </source>
</evidence>
<keyword evidence="1" id="KW-0732">Signal</keyword>
<dbReference type="Proteomes" id="UP000475249">
    <property type="component" value="Unassembled WGS sequence"/>
</dbReference>
<organism evidence="3 4">
    <name type="scientific">Poritiphilus flavus</name>
    <dbReference type="NCBI Taxonomy" id="2697053"/>
    <lineage>
        <taxon>Bacteria</taxon>
        <taxon>Pseudomonadati</taxon>
        <taxon>Bacteroidota</taxon>
        <taxon>Flavobacteriia</taxon>
        <taxon>Flavobacteriales</taxon>
        <taxon>Flavobacteriaceae</taxon>
        <taxon>Poritiphilus</taxon>
    </lineage>
</organism>
<sequence length="247" mass="28582">MIKKILLTFALILAFQAHANDEVYELRVYKLQFGKSAQVLHDYFQKALLPALNRQGITNIGAFEESSDNMPKKLYLLISYKDMQAYSETLKALKKDKTYIADAKAYSGTSQEDFPIDRYESSLFLSVSGFPKLVKPKSGSRLFELRTYEGYSEDAVRRKIKMFNDSEFTIFDEIGLYTVFFGEKIAGQDMPSLAYLLAFEDMEERDANWKKFGPHPEWQRIVKLEEYANTVSSIDRVYLKPLPYSQL</sequence>
<gene>
    <name evidence="3" type="ORF">GTQ38_14775</name>
</gene>
<accession>A0A6L9EG99</accession>
<dbReference type="AlphaFoldDB" id="A0A6L9EG99"/>
<feature type="signal peptide" evidence="1">
    <location>
        <begin position="1"/>
        <end position="19"/>
    </location>
</feature>
<evidence type="ECO:0000256" key="1">
    <source>
        <dbReference type="SAM" id="SignalP"/>
    </source>
</evidence>
<reference evidence="3 4" key="1">
    <citation type="submission" date="2020-01" db="EMBL/GenBank/DDBJ databases">
        <title>Bacteria diversity of Porities sp.</title>
        <authorList>
            <person name="Wang G."/>
        </authorList>
    </citation>
    <scope>NUCLEOTIDE SEQUENCE [LARGE SCALE GENOMIC DNA]</scope>
    <source>
        <strain evidence="3 4">R33</strain>
    </source>
</reference>
<proteinExistence type="predicted"/>
<feature type="domain" description="NIPSNAP" evidence="2">
    <location>
        <begin position="143"/>
        <end position="246"/>
    </location>
</feature>
<dbReference type="EMBL" id="WXYO01000006">
    <property type="protein sequence ID" value="NAS13279.1"/>
    <property type="molecule type" value="Genomic_DNA"/>
</dbReference>